<evidence type="ECO:0000313" key="1">
    <source>
        <dbReference type="EMBL" id="KYP43768.1"/>
    </source>
</evidence>
<proteinExistence type="predicted"/>
<reference evidence="1" key="1">
    <citation type="journal article" date="2012" name="Nat. Biotechnol.">
        <title>Draft genome sequence of pigeonpea (Cajanus cajan), an orphan legume crop of resource-poor farmers.</title>
        <authorList>
            <person name="Varshney R.K."/>
            <person name="Chen W."/>
            <person name="Li Y."/>
            <person name="Bharti A.K."/>
            <person name="Saxena R.K."/>
            <person name="Schlueter J.A."/>
            <person name="Donoghue M.T."/>
            <person name="Azam S."/>
            <person name="Fan G."/>
            <person name="Whaley A.M."/>
            <person name="Farmer A.D."/>
            <person name="Sheridan J."/>
            <person name="Iwata A."/>
            <person name="Tuteja R."/>
            <person name="Penmetsa R.V."/>
            <person name="Wu W."/>
            <person name="Upadhyaya H.D."/>
            <person name="Yang S.P."/>
            <person name="Shah T."/>
            <person name="Saxena K.B."/>
            <person name="Michael T."/>
            <person name="McCombie W.R."/>
            <person name="Yang B."/>
            <person name="Zhang G."/>
            <person name="Yang H."/>
            <person name="Wang J."/>
            <person name="Spillane C."/>
            <person name="Cook D.R."/>
            <person name="May G.D."/>
            <person name="Xu X."/>
            <person name="Jackson S.A."/>
        </authorList>
    </citation>
    <scope>NUCLEOTIDE SEQUENCE [LARGE SCALE GENOMIC DNA]</scope>
</reference>
<dbReference type="Gramene" id="C.cajan_30401.t">
    <property type="protein sequence ID" value="C.cajan_30401.t.cds1"/>
    <property type="gene ID" value="C.cajan_30401"/>
</dbReference>
<keyword evidence="2" id="KW-1185">Reference proteome</keyword>
<organism evidence="1 2">
    <name type="scientific">Cajanus cajan</name>
    <name type="common">Pigeon pea</name>
    <name type="synonym">Cajanus indicus</name>
    <dbReference type="NCBI Taxonomy" id="3821"/>
    <lineage>
        <taxon>Eukaryota</taxon>
        <taxon>Viridiplantae</taxon>
        <taxon>Streptophyta</taxon>
        <taxon>Embryophyta</taxon>
        <taxon>Tracheophyta</taxon>
        <taxon>Spermatophyta</taxon>
        <taxon>Magnoliopsida</taxon>
        <taxon>eudicotyledons</taxon>
        <taxon>Gunneridae</taxon>
        <taxon>Pentapetalae</taxon>
        <taxon>rosids</taxon>
        <taxon>fabids</taxon>
        <taxon>Fabales</taxon>
        <taxon>Fabaceae</taxon>
        <taxon>Papilionoideae</taxon>
        <taxon>50 kb inversion clade</taxon>
        <taxon>NPAAA clade</taxon>
        <taxon>indigoferoid/millettioid clade</taxon>
        <taxon>Phaseoleae</taxon>
        <taxon>Cajanus</taxon>
    </lineage>
</organism>
<name>A0A151RMM9_CAJCA</name>
<gene>
    <name evidence="1" type="ORF">KK1_034746</name>
</gene>
<sequence>MIDAASGGALMEKTPTATRQLISNMAANTQQFGFRGAVKGVNEMAIGVGSSSIYGVDNQRLMS</sequence>
<dbReference type="Proteomes" id="UP000075243">
    <property type="component" value="Unassembled WGS sequence"/>
</dbReference>
<protein>
    <submittedName>
        <fullName evidence="1">Uncharacterized protein</fullName>
    </submittedName>
</protein>
<evidence type="ECO:0000313" key="2">
    <source>
        <dbReference type="Proteomes" id="UP000075243"/>
    </source>
</evidence>
<dbReference type="EMBL" id="KQ483653">
    <property type="protein sequence ID" value="KYP43768.1"/>
    <property type="molecule type" value="Genomic_DNA"/>
</dbReference>
<accession>A0A151RMM9</accession>
<dbReference type="AlphaFoldDB" id="A0A151RMM9"/>